<gene>
    <name evidence="1" type="ORF">A9C19_03035</name>
</gene>
<evidence type="ECO:0000313" key="2">
    <source>
        <dbReference type="Proteomes" id="UP000181936"/>
    </source>
</evidence>
<dbReference type="OrthoDB" id="2029395at2"/>
<name>A0A1L3MN96_9BACI</name>
<evidence type="ECO:0000313" key="1">
    <source>
        <dbReference type="EMBL" id="APH03815.1"/>
    </source>
</evidence>
<dbReference type="Proteomes" id="UP000181936">
    <property type="component" value="Chromosome"/>
</dbReference>
<organism evidence="1 2">
    <name type="scientific">Bacillus weihaiensis</name>
    <dbReference type="NCBI Taxonomy" id="1547283"/>
    <lineage>
        <taxon>Bacteria</taxon>
        <taxon>Bacillati</taxon>
        <taxon>Bacillota</taxon>
        <taxon>Bacilli</taxon>
        <taxon>Bacillales</taxon>
        <taxon>Bacillaceae</taxon>
        <taxon>Bacillus</taxon>
    </lineage>
</organism>
<keyword evidence="2" id="KW-1185">Reference proteome</keyword>
<proteinExistence type="predicted"/>
<dbReference type="Pfam" id="PF13780">
    <property type="entry name" value="DUF4176"/>
    <property type="match status" value="1"/>
</dbReference>
<dbReference type="InterPro" id="IPR025233">
    <property type="entry name" value="DUF4176"/>
</dbReference>
<dbReference type="AlphaFoldDB" id="A0A1L3MN96"/>
<accession>A0A1L3MN96</accession>
<reference evidence="1 2" key="1">
    <citation type="journal article" date="2016" name="Sci. Rep.">
        <title>Complete genome sequence and transcriptomic analysis of a novel marine strain Bacillus weihaiensis reveals the mechanism of brown algae degradation.</title>
        <authorList>
            <person name="Zhu Y."/>
            <person name="Chen P."/>
            <person name="Bao Y."/>
            <person name="Men Y."/>
            <person name="Zeng Y."/>
            <person name="Yang J."/>
            <person name="Sun J."/>
            <person name="Sun Y."/>
        </authorList>
    </citation>
    <scope>NUCLEOTIDE SEQUENCE [LARGE SCALE GENOMIC DNA]</scope>
    <source>
        <strain evidence="1 2">Alg07</strain>
    </source>
</reference>
<dbReference type="RefSeq" id="WP_072578606.1">
    <property type="nucleotide sequence ID" value="NZ_CP016020.1"/>
</dbReference>
<protein>
    <recommendedName>
        <fullName evidence="3">DUF4176 domain-containing protein</fullName>
    </recommendedName>
</protein>
<dbReference type="KEGG" id="bwh:A9C19_03035"/>
<dbReference type="STRING" id="1547283.A9C19_03035"/>
<sequence>MNEKIKLKTLAMEKVAQVIDSLSNEAKIRYRVAINEFADVYLDDELVFPELYYAYKQERSSYELQCTNGDKIIYRREHNEHVIQFAQTYFCLPEELFVLLITSCMEIMREVLPLGTVVELNPLHFIPEHQTSSPTKVVITKRFIAPTGYQTYFPYGGSIYPVGEMKKDTTIYFTEPLITNVIHTGYKDDMEEAFLLLVKEDFIVQKNMKSIEFSAQDMKRLQLEIESKERAGKR</sequence>
<dbReference type="EMBL" id="CP016020">
    <property type="protein sequence ID" value="APH03815.1"/>
    <property type="molecule type" value="Genomic_DNA"/>
</dbReference>
<evidence type="ECO:0008006" key="3">
    <source>
        <dbReference type="Google" id="ProtNLM"/>
    </source>
</evidence>